<dbReference type="PANTHER" id="PTHR21708">
    <property type="entry name" value="PROBABLE 2-DEHYDROPANTOATE 2-REDUCTASE"/>
    <property type="match status" value="1"/>
</dbReference>
<reference evidence="13 14" key="1">
    <citation type="submission" date="2016-10" db="EMBL/GenBank/DDBJ databases">
        <authorList>
            <person name="de Groot N.N."/>
        </authorList>
    </citation>
    <scope>NUCLEOTIDE SEQUENCE [LARGE SCALE GENOMIC DNA]</scope>
    <source>
        <strain evidence="13 14">GAS232</strain>
    </source>
</reference>
<dbReference type="NCBIfam" id="TIGR00745">
    <property type="entry name" value="apbA_panE"/>
    <property type="match status" value="1"/>
</dbReference>
<dbReference type="Pfam" id="PF02558">
    <property type="entry name" value="ApbA"/>
    <property type="match status" value="1"/>
</dbReference>
<keyword evidence="10" id="KW-0566">Pantothenate biosynthesis</keyword>
<dbReference type="InterPro" id="IPR036291">
    <property type="entry name" value="NAD(P)-bd_dom_sf"/>
</dbReference>
<evidence type="ECO:0000256" key="7">
    <source>
        <dbReference type="ARBA" id="ARBA00023002"/>
    </source>
</evidence>
<dbReference type="UniPathway" id="UPA00028">
    <property type="reaction ID" value="UER00004"/>
</dbReference>
<sequence>MRILMVGAGATGGYFGGRMALADRDVTFLVRGKRKEQLQRDGLRIAGPAGEAVLSQPKLITAEELKSAGAFDVVIISVKAYSLESAMNDFAPAVGDNTVIVPILNGMRHLDTLAHRFGKEKVMGGSVRIVCDVEPDGVIRQMTKLDHMNFGEIDGTVTTRAQALHDTFAVPGITLVLSKDIIDTMWQKWWILSTMGAVCVLGGGNVGEIVATGEHGVAMALAVQDEAIAIATANSHPADAEFVKGHGHRMTEAGSTLTSSMYRDMTKGLPVEADHILGDLLARANGVKAPLLGAAYTHLKVYEGRRG</sequence>
<dbReference type="FunFam" id="1.10.1040.10:FF:000017">
    <property type="entry name" value="2-dehydropantoate 2-reductase"/>
    <property type="match status" value="1"/>
</dbReference>
<dbReference type="GO" id="GO:0005737">
    <property type="term" value="C:cytoplasm"/>
    <property type="evidence" value="ECO:0007669"/>
    <property type="project" value="TreeGrafter"/>
</dbReference>
<comment type="similarity">
    <text evidence="3 10">Belongs to the ketopantoate reductase family.</text>
</comment>
<dbReference type="InterPro" id="IPR013752">
    <property type="entry name" value="KPA_reductase"/>
</dbReference>
<evidence type="ECO:0000259" key="11">
    <source>
        <dbReference type="Pfam" id="PF02558"/>
    </source>
</evidence>
<dbReference type="AlphaFoldDB" id="A0A1G7EUZ2"/>
<dbReference type="GO" id="GO:0008677">
    <property type="term" value="F:2-dehydropantoate 2-reductase activity"/>
    <property type="evidence" value="ECO:0007669"/>
    <property type="project" value="UniProtKB-EC"/>
</dbReference>
<evidence type="ECO:0000256" key="10">
    <source>
        <dbReference type="RuleBase" id="RU362068"/>
    </source>
</evidence>
<dbReference type="Gene3D" id="1.10.1040.10">
    <property type="entry name" value="N-(1-d-carboxylethyl)-l-norvaline Dehydrogenase, domain 2"/>
    <property type="match status" value="1"/>
</dbReference>
<comment type="function">
    <text evidence="1 10">Catalyzes the NADPH-dependent reduction of ketopantoate into pantoic acid.</text>
</comment>
<evidence type="ECO:0000256" key="6">
    <source>
        <dbReference type="ARBA" id="ARBA00022857"/>
    </source>
</evidence>
<evidence type="ECO:0000256" key="5">
    <source>
        <dbReference type="ARBA" id="ARBA00019465"/>
    </source>
</evidence>
<dbReference type="PANTHER" id="PTHR21708:SF26">
    <property type="entry name" value="2-DEHYDROPANTOATE 2-REDUCTASE"/>
    <property type="match status" value="1"/>
</dbReference>
<dbReference type="OrthoDB" id="9793586at2"/>
<dbReference type="InterPro" id="IPR051402">
    <property type="entry name" value="KPR-Related"/>
</dbReference>
<dbReference type="RefSeq" id="WP_083343435.1">
    <property type="nucleotide sequence ID" value="NZ_LT629690.1"/>
</dbReference>
<dbReference type="EC" id="1.1.1.169" evidence="4 10"/>
<feature type="domain" description="Ketopantoate reductase N-terminal" evidence="11">
    <location>
        <begin position="3"/>
        <end position="154"/>
    </location>
</feature>
<feature type="domain" description="Ketopantoate reductase C-terminal" evidence="12">
    <location>
        <begin position="180"/>
        <end position="303"/>
    </location>
</feature>
<comment type="catalytic activity">
    <reaction evidence="9 10">
        <text>(R)-pantoate + NADP(+) = 2-dehydropantoate + NADPH + H(+)</text>
        <dbReference type="Rhea" id="RHEA:16233"/>
        <dbReference type="ChEBI" id="CHEBI:11561"/>
        <dbReference type="ChEBI" id="CHEBI:15378"/>
        <dbReference type="ChEBI" id="CHEBI:15980"/>
        <dbReference type="ChEBI" id="CHEBI:57783"/>
        <dbReference type="ChEBI" id="CHEBI:58349"/>
        <dbReference type="EC" id="1.1.1.169"/>
    </reaction>
</comment>
<evidence type="ECO:0000313" key="14">
    <source>
        <dbReference type="Proteomes" id="UP000182427"/>
    </source>
</evidence>
<organism evidence="13 14">
    <name type="scientific">Terriglobus roseus</name>
    <dbReference type="NCBI Taxonomy" id="392734"/>
    <lineage>
        <taxon>Bacteria</taxon>
        <taxon>Pseudomonadati</taxon>
        <taxon>Acidobacteriota</taxon>
        <taxon>Terriglobia</taxon>
        <taxon>Terriglobales</taxon>
        <taxon>Acidobacteriaceae</taxon>
        <taxon>Terriglobus</taxon>
    </lineage>
</organism>
<evidence type="ECO:0000256" key="9">
    <source>
        <dbReference type="ARBA" id="ARBA00048793"/>
    </source>
</evidence>
<evidence type="ECO:0000259" key="12">
    <source>
        <dbReference type="Pfam" id="PF08546"/>
    </source>
</evidence>
<proteinExistence type="inferred from homology"/>
<evidence type="ECO:0000256" key="3">
    <source>
        <dbReference type="ARBA" id="ARBA00007870"/>
    </source>
</evidence>
<dbReference type="GO" id="GO:0015940">
    <property type="term" value="P:pantothenate biosynthetic process"/>
    <property type="evidence" value="ECO:0007669"/>
    <property type="project" value="UniProtKB-UniPathway"/>
</dbReference>
<dbReference type="InterPro" id="IPR008927">
    <property type="entry name" value="6-PGluconate_DH-like_C_sf"/>
</dbReference>
<evidence type="ECO:0000256" key="1">
    <source>
        <dbReference type="ARBA" id="ARBA00002919"/>
    </source>
</evidence>
<gene>
    <name evidence="13" type="ORF">SAMN05444167_0107</name>
</gene>
<dbReference type="EMBL" id="LT629690">
    <property type="protein sequence ID" value="SDE67513.1"/>
    <property type="molecule type" value="Genomic_DNA"/>
</dbReference>
<dbReference type="Pfam" id="PF08546">
    <property type="entry name" value="ApbA_C"/>
    <property type="match status" value="1"/>
</dbReference>
<keyword evidence="14" id="KW-1185">Reference proteome</keyword>
<name>A0A1G7EUZ2_9BACT</name>
<dbReference type="SUPFAM" id="SSF51735">
    <property type="entry name" value="NAD(P)-binding Rossmann-fold domains"/>
    <property type="match status" value="1"/>
</dbReference>
<dbReference type="Gene3D" id="3.40.50.720">
    <property type="entry name" value="NAD(P)-binding Rossmann-like Domain"/>
    <property type="match status" value="1"/>
</dbReference>
<protein>
    <recommendedName>
        <fullName evidence="5 10">2-dehydropantoate 2-reductase</fullName>
        <ecNumber evidence="4 10">1.1.1.169</ecNumber>
    </recommendedName>
    <alternativeName>
        <fullName evidence="8 10">Ketopantoate reductase</fullName>
    </alternativeName>
</protein>
<dbReference type="Proteomes" id="UP000182427">
    <property type="component" value="Chromosome I"/>
</dbReference>
<keyword evidence="7 10" id="KW-0560">Oxidoreductase</keyword>
<evidence type="ECO:0000256" key="8">
    <source>
        <dbReference type="ARBA" id="ARBA00032024"/>
    </source>
</evidence>
<evidence type="ECO:0000256" key="4">
    <source>
        <dbReference type="ARBA" id="ARBA00013014"/>
    </source>
</evidence>
<evidence type="ECO:0000256" key="2">
    <source>
        <dbReference type="ARBA" id="ARBA00004994"/>
    </source>
</evidence>
<dbReference type="InterPro" id="IPR003710">
    <property type="entry name" value="ApbA"/>
</dbReference>
<evidence type="ECO:0000313" key="13">
    <source>
        <dbReference type="EMBL" id="SDE67513.1"/>
    </source>
</evidence>
<dbReference type="InterPro" id="IPR013332">
    <property type="entry name" value="KPR_N"/>
</dbReference>
<dbReference type="InterPro" id="IPR013328">
    <property type="entry name" value="6PGD_dom2"/>
</dbReference>
<keyword evidence="6 10" id="KW-0521">NADP</keyword>
<dbReference type="FunFam" id="3.40.50.720:FF:000307">
    <property type="entry name" value="2-dehydropantoate 2-reductase"/>
    <property type="match status" value="1"/>
</dbReference>
<dbReference type="SUPFAM" id="SSF48179">
    <property type="entry name" value="6-phosphogluconate dehydrogenase C-terminal domain-like"/>
    <property type="match status" value="1"/>
</dbReference>
<accession>A0A1G7EUZ2</accession>
<comment type="pathway">
    <text evidence="2 10">Cofactor biosynthesis; (R)-pantothenate biosynthesis; (R)-pantoate from 3-methyl-2-oxobutanoate: step 2/2.</text>
</comment>